<evidence type="ECO:0000313" key="2">
    <source>
        <dbReference type="EMBL" id="KNC75528.1"/>
    </source>
</evidence>
<protein>
    <submittedName>
        <fullName evidence="2">Uncharacterized protein</fullName>
    </submittedName>
</protein>
<reference evidence="2 3" key="1">
    <citation type="submission" date="2011-02" db="EMBL/GenBank/DDBJ databases">
        <title>The Genome Sequence of Sphaeroforma arctica JP610.</title>
        <authorList>
            <consortium name="The Broad Institute Genome Sequencing Platform"/>
            <person name="Russ C."/>
            <person name="Cuomo C."/>
            <person name="Young S.K."/>
            <person name="Zeng Q."/>
            <person name="Gargeya S."/>
            <person name="Alvarado L."/>
            <person name="Berlin A."/>
            <person name="Chapman S.B."/>
            <person name="Chen Z."/>
            <person name="Freedman E."/>
            <person name="Gellesch M."/>
            <person name="Goldberg J."/>
            <person name="Griggs A."/>
            <person name="Gujja S."/>
            <person name="Heilman E."/>
            <person name="Heiman D."/>
            <person name="Howarth C."/>
            <person name="Mehta T."/>
            <person name="Neiman D."/>
            <person name="Pearson M."/>
            <person name="Roberts A."/>
            <person name="Saif S."/>
            <person name="Shea T."/>
            <person name="Shenoy N."/>
            <person name="Sisk P."/>
            <person name="Stolte C."/>
            <person name="Sykes S."/>
            <person name="White J."/>
            <person name="Yandava C."/>
            <person name="Burger G."/>
            <person name="Gray M.W."/>
            <person name="Holland P.W.H."/>
            <person name="King N."/>
            <person name="Lang F.B.F."/>
            <person name="Roger A.J."/>
            <person name="Ruiz-Trillo I."/>
            <person name="Haas B."/>
            <person name="Nusbaum C."/>
            <person name="Birren B."/>
        </authorList>
    </citation>
    <scope>NUCLEOTIDE SEQUENCE [LARGE SCALE GENOMIC DNA]</scope>
    <source>
        <strain evidence="2 3">JP610</strain>
    </source>
</reference>
<dbReference type="GeneID" id="25912453"/>
<organism evidence="2 3">
    <name type="scientific">Sphaeroforma arctica JP610</name>
    <dbReference type="NCBI Taxonomy" id="667725"/>
    <lineage>
        <taxon>Eukaryota</taxon>
        <taxon>Ichthyosporea</taxon>
        <taxon>Ichthyophonida</taxon>
        <taxon>Sphaeroforma</taxon>
    </lineage>
</organism>
<dbReference type="AlphaFoldDB" id="A0A0L0FHL5"/>
<keyword evidence="3" id="KW-1185">Reference proteome</keyword>
<feature type="region of interest" description="Disordered" evidence="1">
    <location>
        <begin position="1"/>
        <end position="122"/>
    </location>
</feature>
<feature type="compositionally biased region" description="Low complexity" evidence="1">
    <location>
        <begin position="1"/>
        <end position="29"/>
    </location>
</feature>
<accession>A0A0L0FHL5</accession>
<sequence length="159" mass="17151">MNVKARSASVSSKSSEIATMAAAMNSASSETISPWTTQKKKFDFSPESKSANTGQSEDATAGESNDDADKKQQNRSSTGSGQVAGTLTRKKSLSDKFRMGINATLQHKPKEGPTQSTEAKKAEMRAVENAIGELLLQLDMHTSIVQALERQIDRAEKIM</sequence>
<dbReference type="RefSeq" id="XP_014149430.1">
    <property type="nucleotide sequence ID" value="XM_014293955.1"/>
</dbReference>
<evidence type="ECO:0000256" key="1">
    <source>
        <dbReference type="SAM" id="MobiDB-lite"/>
    </source>
</evidence>
<feature type="compositionally biased region" description="Polar residues" evidence="1">
    <location>
        <begin position="74"/>
        <end position="85"/>
    </location>
</feature>
<feature type="compositionally biased region" description="Polar residues" evidence="1">
    <location>
        <begin position="47"/>
        <end position="58"/>
    </location>
</feature>
<dbReference type="Proteomes" id="UP000054560">
    <property type="component" value="Unassembled WGS sequence"/>
</dbReference>
<name>A0A0L0FHL5_9EUKA</name>
<proteinExistence type="predicted"/>
<gene>
    <name evidence="2" type="ORF">SARC_11949</name>
</gene>
<evidence type="ECO:0000313" key="3">
    <source>
        <dbReference type="Proteomes" id="UP000054560"/>
    </source>
</evidence>
<dbReference type="EMBL" id="KQ243568">
    <property type="protein sequence ID" value="KNC75528.1"/>
    <property type="molecule type" value="Genomic_DNA"/>
</dbReference>